<evidence type="ECO:0000313" key="5">
    <source>
        <dbReference type="Proteomes" id="UP000287296"/>
    </source>
</evidence>
<dbReference type="AlphaFoldDB" id="A0A429X787"/>
<dbReference type="Gene3D" id="1.20.1280.250">
    <property type="match status" value="1"/>
</dbReference>
<name>A0A429X787_SIMTE</name>
<dbReference type="InterPro" id="IPR010841">
    <property type="entry name" value="EF-G-binding_N"/>
</dbReference>
<dbReference type="Pfam" id="PF16571">
    <property type="entry name" value="FBP_C"/>
    <property type="match status" value="1"/>
</dbReference>
<dbReference type="Proteomes" id="UP000680670">
    <property type="component" value="Unassembled WGS sequence"/>
</dbReference>
<evidence type="ECO:0000259" key="1">
    <source>
        <dbReference type="Pfam" id="PF07299"/>
    </source>
</evidence>
<comment type="caution">
    <text evidence="4">The sequence shown here is derived from an EMBL/GenBank/DDBJ whole genome shotgun (WGS) entry which is preliminary data.</text>
</comment>
<dbReference type="Pfam" id="PF07299">
    <property type="entry name" value="EF-G-binding_N"/>
    <property type="match status" value="1"/>
</dbReference>
<evidence type="ECO:0000259" key="2">
    <source>
        <dbReference type="Pfam" id="PF16571"/>
    </source>
</evidence>
<keyword evidence="4" id="KW-0251">Elongation factor</keyword>
<dbReference type="Proteomes" id="UP000287296">
    <property type="component" value="Unassembled WGS sequence"/>
</dbReference>
<dbReference type="EMBL" id="QYTW02000012">
    <property type="protein sequence ID" value="RST59242.1"/>
    <property type="molecule type" value="Genomic_DNA"/>
</dbReference>
<evidence type="ECO:0000313" key="6">
    <source>
        <dbReference type="Proteomes" id="UP000680670"/>
    </source>
</evidence>
<feature type="domain" description="Elongation factor G-binding protein N-terminal" evidence="1">
    <location>
        <begin position="10"/>
        <end position="91"/>
    </location>
</feature>
<dbReference type="OrthoDB" id="1891078at2"/>
<organism evidence="4 5">
    <name type="scientific">Siminovitchia terrae</name>
    <name type="common">Bacillus terrae</name>
    <dbReference type="NCBI Taxonomy" id="1914933"/>
    <lineage>
        <taxon>Bacteria</taxon>
        <taxon>Bacillati</taxon>
        <taxon>Bacillota</taxon>
        <taxon>Bacilli</taxon>
        <taxon>Bacillales</taxon>
        <taxon>Bacillaceae</taxon>
        <taxon>Siminovitchia</taxon>
    </lineage>
</organism>
<dbReference type="RefSeq" id="WP_120116278.1">
    <property type="nucleotide sequence ID" value="NZ_BORJ01000001.1"/>
</dbReference>
<dbReference type="EMBL" id="BORJ01000001">
    <property type="protein sequence ID" value="GIN94315.1"/>
    <property type="molecule type" value="Genomic_DNA"/>
</dbReference>
<reference evidence="4 5" key="1">
    <citation type="submission" date="2018-12" db="EMBL/GenBank/DDBJ databases">
        <authorList>
            <person name="Sun L."/>
            <person name="Chen Z."/>
        </authorList>
    </citation>
    <scope>NUCLEOTIDE SEQUENCE [LARGE SCALE GENOMIC DNA]</scope>
    <source>
        <strain evidence="4 5">LMG 29736</strain>
    </source>
</reference>
<reference evidence="3 6" key="2">
    <citation type="submission" date="2021-03" db="EMBL/GenBank/DDBJ databases">
        <title>Antimicrobial resistance genes in bacteria isolated from Japanese honey, and their potential for conferring macrolide and lincosamide resistance in the American foulbrood pathogen Paenibacillus larvae.</title>
        <authorList>
            <person name="Okamoto M."/>
            <person name="Kumagai M."/>
            <person name="Kanamori H."/>
            <person name="Takamatsu D."/>
        </authorList>
    </citation>
    <scope>NUCLEOTIDE SEQUENCE [LARGE SCALE GENOMIC DNA]</scope>
    <source>
        <strain evidence="3 6">J6TS1</strain>
    </source>
</reference>
<sequence length="215" mass="24992">MTSHNEIQPFIRCDQFNFIKFQVKHLVHAHSTVKDPAVLNAIKYGALDKIMNLFPEMSEDHQVFHKITEIEQDIQGKSFLDALKSYVIPFKPITEKTVGKLFPKAGKLKLQFLKNVDFKELSYLGWYDIRSDKKFLIFDYKGKLMGIHGTFRHKTKGICSLCNHHGEVGLFMANVKSGKETFTNRGNYICDDSHECNQNLQRLDKLEYFIENLKN</sequence>
<keyword evidence="4" id="KW-0648">Protein biosynthesis</keyword>
<keyword evidence="6" id="KW-1185">Reference proteome</keyword>
<dbReference type="CDD" id="cd16342">
    <property type="entry name" value="FusC_FusB"/>
    <property type="match status" value="1"/>
</dbReference>
<gene>
    <name evidence="4" type="ORF">D5F11_012855</name>
    <name evidence="3" type="ORF">J6TS1_01850</name>
</gene>
<dbReference type="InterPro" id="IPR032330">
    <property type="entry name" value="EF-G-binding_C"/>
</dbReference>
<protein>
    <submittedName>
        <fullName evidence="4">Elongation factor G-binding protein</fullName>
    </submittedName>
</protein>
<dbReference type="InterPro" id="IPR038344">
    <property type="entry name" value="EF-G_N_sf"/>
</dbReference>
<evidence type="ECO:0000313" key="3">
    <source>
        <dbReference type="EMBL" id="GIN94315.1"/>
    </source>
</evidence>
<proteinExistence type="predicted"/>
<feature type="domain" description="Elongation factor G-binding protein C-terminal treble-clef zinc-finger" evidence="2">
    <location>
        <begin position="112"/>
        <end position="205"/>
    </location>
</feature>
<evidence type="ECO:0000313" key="4">
    <source>
        <dbReference type="EMBL" id="RST59242.1"/>
    </source>
</evidence>
<accession>A0A429X787</accession>
<dbReference type="GO" id="GO:0003746">
    <property type="term" value="F:translation elongation factor activity"/>
    <property type="evidence" value="ECO:0007669"/>
    <property type="project" value="UniProtKB-KW"/>
</dbReference>